<feature type="domain" description="SusD-like N-terminal" evidence="1">
    <location>
        <begin position="61"/>
        <end position="205"/>
    </location>
</feature>
<dbReference type="AlphaFoldDB" id="A0A3D5IZJ2"/>
<evidence type="ECO:0000313" key="3">
    <source>
        <dbReference type="Proteomes" id="UP000264330"/>
    </source>
</evidence>
<gene>
    <name evidence="2" type="ORF">DGQ38_05350</name>
</gene>
<comment type="caution">
    <text evidence="2">The sequence shown here is derived from an EMBL/GenBank/DDBJ whole genome shotgun (WGS) entry which is preliminary data.</text>
</comment>
<dbReference type="EMBL" id="DPMF01000124">
    <property type="protein sequence ID" value="HCV80456.1"/>
    <property type="molecule type" value="Genomic_DNA"/>
</dbReference>
<accession>A0A3D5IZJ2</accession>
<dbReference type="Proteomes" id="UP000264330">
    <property type="component" value="Unassembled WGS sequence"/>
</dbReference>
<dbReference type="InterPro" id="IPR011990">
    <property type="entry name" value="TPR-like_helical_dom_sf"/>
</dbReference>
<sequence length="295" mass="32638">MNNKLIVLLIAVLSLTSCDDLFEPAIENNRDLEDAYGEATYAEGLLLNGYLRIPTLNWSFNDVATDDAVSNDIDNNYRRAATGQWASNFNPFTQWQSSRSAIQYLNIFLSEADNVEWSTDENINELYNRRLKGEAYGLRGLHMYYLLQAHGGFADGELLGVPIILEPEDPQSEFNVPRATFANCMEQLLNDLEKADEMLALDFEDIDDPSLLPSGITNTNDFNRVFGERGRQRLSGRIVKVIKAQAALLAASPAYSEASGNTWLQAANFAGEVLALNGGLAGLAPNGHTWYTNTA</sequence>
<dbReference type="Gene3D" id="1.25.40.390">
    <property type="match status" value="1"/>
</dbReference>
<dbReference type="SUPFAM" id="SSF48452">
    <property type="entry name" value="TPR-like"/>
    <property type="match status" value="1"/>
</dbReference>
<protein>
    <submittedName>
        <fullName evidence="2">RagB/SusD family nutrient uptake outer membrane protein</fullName>
    </submittedName>
</protein>
<dbReference type="PROSITE" id="PS51257">
    <property type="entry name" value="PROKAR_LIPOPROTEIN"/>
    <property type="match status" value="1"/>
</dbReference>
<evidence type="ECO:0000259" key="1">
    <source>
        <dbReference type="Pfam" id="PF14322"/>
    </source>
</evidence>
<proteinExistence type="predicted"/>
<feature type="non-terminal residue" evidence="2">
    <location>
        <position position="295"/>
    </location>
</feature>
<organism evidence="2 3">
    <name type="scientific">Zunongwangia profunda</name>
    <dbReference type="NCBI Taxonomy" id="398743"/>
    <lineage>
        <taxon>Bacteria</taxon>
        <taxon>Pseudomonadati</taxon>
        <taxon>Bacteroidota</taxon>
        <taxon>Flavobacteriia</taxon>
        <taxon>Flavobacteriales</taxon>
        <taxon>Flavobacteriaceae</taxon>
        <taxon>Zunongwangia</taxon>
    </lineage>
</organism>
<name>A0A3D5IZJ2_9FLAO</name>
<dbReference type="Pfam" id="PF14322">
    <property type="entry name" value="SusD-like_3"/>
    <property type="match status" value="1"/>
</dbReference>
<dbReference type="InterPro" id="IPR033985">
    <property type="entry name" value="SusD-like_N"/>
</dbReference>
<reference evidence="2 3" key="1">
    <citation type="journal article" date="2018" name="Nat. Biotechnol.">
        <title>A standardized bacterial taxonomy based on genome phylogeny substantially revises the tree of life.</title>
        <authorList>
            <person name="Parks D.H."/>
            <person name="Chuvochina M."/>
            <person name="Waite D.W."/>
            <person name="Rinke C."/>
            <person name="Skarshewski A."/>
            <person name="Chaumeil P.A."/>
            <person name="Hugenholtz P."/>
        </authorList>
    </citation>
    <scope>NUCLEOTIDE SEQUENCE [LARGE SCALE GENOMIC DNA]</scope>
    <source>
        <strain evidence="2">UBA9359</strain>
    </source>
</reference>
<evidence type="ECO:0000313" key="2">
    <source>
        <dbReference type="EMBL" id="HCV80456.1"/>
    </source>
</evidence>